<reference evidence="5" key="1">
    <citation type="submission" date="2018-05" db="EMBL/GenBank/DDBJ databases">
        <title>Leptospira yasudae sp. nov. and Leptospira stimsonii sp. nov., two pathogenic species of the genus Leptospira isolated from environmental sources.</title>
        <authorList>
            <person name="Casanovas-Massana A."/>
            <person name="Hamond C."/>
            <person name="Santos L.A."/>
            <person name="Hacker K.P."/>
            <person name="Balassiano I."/>
            <person name="Medeiros M.A."/>
            <person name="Reis M.G."/>
            <person name="Ko A.I."/>
            <person name="Wunder E.A."/>
        </authorList>
    </citation>
    <scope>NUCLEOTIDE SEQUENCE [LARGE SCALE GENOMIC DNA]</scope>
    <source>
        <strain evidence="5">Yale</strain>
    </source>
</reference>
<evidence type="ECO:0000313" key="5">
    <source>
        <dbReference type="Proteomes" id="UP000265798"/>
    </source>
</evidence>
<dbReference type="InterPro" id="IPR009003">
    <property type="entry name" value="Peptidase_S1_PA"/>
</dbReference>
<dbReference type="Pfam" id="PF13365">
    <property type="entry name" value="Trypsin_2"/>
    <property type="match status" value="1"/>
</dbReference>
<dbReference type="Proteomes" id="UP000265798">
    <property type="component" value="Unassembled WGS sequence"/>
</dbReference>
<evidence type="ECO:0000313" key="4">
    <source>
        <dbReference type="EMBL" id="RHX87155.1"/>
    </source>
</evidence>
<dbReference type="PANTHER" id="PTHR43343">
    <property type="entry name" value="PEPTIDASE S12"/>
    <property type="match status" value="1"/>
</dbReference>
<dbReference type="InterPro" id="IPR043504">
    <property type="entry name" value="Peptidase_S1_PA_chymotrypsin"/>
</dbReference>
<comment type="caution">
    <text evidence="4">The sequence shown here is derived from an EMBL/GenBank/DDBJ whole genome shotgun (WGS) entry which is preliminary data.</text>
</comment>
<protein>
    <submittedName>
        <fullName evidence="4">Serine protease</fullName>
    </submittedName>
</protein>
<dbReference type="Gene3D" id="2.40.10.10">
    <property type="entry name" value="Trypsin-like serine proteases"/>
    <property type="match status" value="1"/>
</dbReference>
<dbReference type="AlphaFoldDB" id="A0A396YX55"/>
<dbReference type="PANTHER" id="PTHR43343:SF3">
    <property type="entry name" value="PROTEASE DO-LIKE 8, CHLOROPLASTIC"/>
    <property type="match status" value="1"/>
</dbReference>
<evidence type="ECO:0000256" key="3">
    <source>
        <dbReference type="ARBA" id="ARBA00022801"/>
    </source>
</evidence>
<dbReference type="GO" id="GO:0006508">
    <property type="term" value="P:proteolysis"/>
    <property type="evidence" value="ECO:0007669"/>
    <property type="project" value="UniProtKB-KW"/>
</dbReference>
<evidence type="ECO:0000256" key="1">
    <source>
        <dbReference type="ARBA" id="ARBA00010541"/>
    </source>
</evidence>
<dbReference type="InterPro" id="IPR051201">
    <property type="entry name" value="Chloro_Bact_Ser_Proteases"/>
</dbReference>
<organism evidence="4 5">
    <name type="scientific">Leptospira stimsonii</name>
    <dbReference type="NCBI Taxonomy" id="2202203"/>
    <lineage>
        <taxon>Bacteria</taxon>
        <taxon>Pseudomonadati</taxon>
        <taxon>Spirochaetota</taxon>
        <taxon>Spirochaetia</taxon>
        <taxon>Leptospirales</taxon>
        <taxon>Leptospiraceae</taxon>
        <taxon>Leptospira</taxon>
    </lineage>
</organism>
<accession>A0A396YX55</accession>
<keyword evidence="2 4" id="KW-0645">Protease</keyword>
<dbReference type="GO" id="GO:0004252">
    <property type="term" value="F:serine-type endopeptidase activity"/>
    <property type="evidence" value="ECO:0007669"/>
    <property type="project" value="InterPro"/>
</dbReference>
<keyword evidence="3" id="KW-0378">Hydrolase</keyword>
<dbReference type="SUPFAM" id="SSF50494">
    <property type="entry name" value="Trypsin-like serine proteases"/>
    <property type="match status" value="1"/>
</dbReference>
<dbReference type="EMBL" id="QHCT01000005">
    <property type="protein sequence ID" value="RHX87155.1"/>
    <property type="molecule type" value="Genomic_DNA"/>
</dbReference>
<evidence type="ECO:0000256" key="2">
    <source>
        <dbReference type="ARBA" id="ARBA00022670"/>
    </source>
</evidence>
<dbReference type="PRINTS" id="PR00834">
    <property type="entry name" value="PROTEASES2C"/>
</dbReference>
<dbReference type="InterPro" id="IPR001940">
    <property type="entry name" value="Peptidase_S1C"/>
</dbReference>
<dbReference type="OrthoDB" id="9758917at2"/>
<proteinExistence type="inferred from homology"/>
<gene>
    <name evidence="4" type="ORF">DLM75_16710</name>
</gene>
<name>A0A396YX55_9LEPT</name>
<sequence>MDSFEKEESSKNSRMKNNFPDLRSFFFYFLFFGFFFQSCSFSSRNVSSPQSEETKIENPNASKDRIKIHHIYEEVYPDSSESSVLITSEKNANPQIAHFKGTSKTLKKEVVLGSGIVINQLGYILTNEHVIRSYDKLNVKLKSGKLYEAQIIGLDKKLDLAILKVEVDHEIIPVEVLDSYSLQIVERAIQKYMKAKQAFKESRELAAKKNVPVHIRH</sequence>
<comment type="similarity">
    <text evidence="1">Belongs to the peptidase S1C family.</text>
</comment>